<accession>B2CKZ3</accession>
<protein>
    <submittedName>
        <fullName evidence="2">NADH dehydrogenase subunit 6</fullName>
    </submittedName>
</protein>
<gene>
    <name evidence="2" type="primary">ND6</name>
</gene>
<keyword evidence="2" id="KW-0496">Mitochondrion</keyword>
<evidence type="ECO:0000313" key="2">
    <source>
        <dbReference type="EMBL" id="ACA66088.1"/>
    </source>
</evidence>
<feature type="transmembrane region" description="Helical" evidence="1">
    <location>
        <begin position="78"/>
        <end position="96"/>
    </location>
</feature>
<dbReference type="RefSeq" id="YP_001936234.1">
    <property type="nucleotide sequence ID" value="NC_010766.1"/>
</dbReference>
<keyword evidence="1" id="KW-0472">Membrane</keyword>
<evidence type="ECO:0000256" key="1">
    <source>
        <dbReference type="SAM" id="Phobius"/>
    </source>
</evidence>
<organism evidence="2">
    <name type="scientific">Phalangium opilio</name>
    <name type="common">Brown Daddy-long-legs</name>
    <dbReference type="NCBI Taxonomy" id="118624"/>
    <lineage>
        <taxon>Eukaryota</taxon>
        <taxon>Metazoa</taxon>
        <taxon>Ecdysozoa</taxon>
        <taxon>Arthropoda</taxon>
        <taxon>Chelicerata</taxon>
        <taxon>Arachnida</taxon>
        <taxon>Opiliones</taxon>
        <taxon>Palpatores</taxon>
        <taxon>Phalangioidea</taxon>
        <taxon>Phalangiidae</taxon>
        <taxon>Phalangium</taxon>
    </lineage>
</organism>
<feature type="transmembrane region" description="Helical" evidence="1">
    <location>
        <begin position="20"/>
        <end position="39"/>
    </location>
</feature>
<proteinExistence type="predicted"/>
<keyword evidence="1" id="KW-0812">Transmembrane</keyword>
<feature type="transmembrane region" description="Helical" evidence="1">
    <location>
        <begin position="45"/>
        <end position="66"/>
    </location>
</feature>
<geneLocation type="mitochondrion" evidence="2"/>
<reference evidence="2" key="1">
    <citation type="journal article" date="2008" name="Mol. Biol. Evol.">
        <title>Parallel evolution of truncated transfer RNA genes in arachnid mitochondrial genomes.</title>
        <authorList>
            <person name="Masta S.E."/>
            <person name="Boore J.L."/>
        </authorList>
    </citation>
    <scope>NUCLEOTIDE SEQUENCE</scope>
</reference>
<keyword evidence="1" id="KW-1133">Transmembrane helix</keyword>
<feature type="transmembrane region" description="Helical" evidence="1">
    <location>
        <begin position="116"/>
        <end position="137"/>
    </location>
</feature>
<name>B2CKZ3_PHAOP</name>
<dbReference type="AlphaFoldDB" id="B2CKZ3"/>
<dbReference type="GeneID" id="6335918"/>
<dbReference type="CTD" id="4541"/>
<dbReference type="EMBL" id="EU523757">
    <property type="protein sequence ID" value="ACA66088.1"/>
    <property type="molecule type" value="Genomic_DNA"/>
</dbReference>
<sequence length="149" mass="16810">MLLFMLTSLMLISMYTIHPLVIILSLISSVIIISVMTFMATKISLFGYMIILMLLGGLIILFIYMASIAPNEPIYTKHLKLLTLTSILITMMMKIFEEFYPLGSNKPNEIIMLLSNPTLITLSATYLFITLIAVVQITKIKSGPLRLQF</sequence>